<keyword evidence="1" id="KW-0472">Membrane</keyword>
<reference evidence="2" key="1">
    <citation type="submission" date="2016-11" db="UniProtKB">
        <authorList>
            <consortium name="WormBaseParasite"/>
        </authorList>
    </citation>
    <scope>IDENTIFICATION</scope>
    <source>
        <strain evidence="2">pt0022</strain>
    </source>
</reference>
<protein>
    <submittedName>
        <fullName evidence="2">Uncharacterized protein</fullName>
    </submittedName>
</protein>
<dbReference type="WBParaSite" id="maker-PairedContig_1030-snap-gene-0.8-mRNA-1">
    <property type="protein sequence ID" value="maker-PairedContig_1030-snap-gene-0.8-mRNA-1"/>
    <property type="gene ID" value="maker-PairedContig_1030-snap-gene-0.8"/>
</dbReference>
<evidence type="ECO:0000313" key="2">
    <source>
        <dbReference type="WBParaSite" id="maker-PairedContig_1030-snap-gene-0.8-mRNA-1"/>
    </source>
</evidence>
<proteinExistence type="predicted"/>
<dbReference type="AlphaFoldDB" id="A0A1I8E8N2"/>
<organism evidence="2">
    <name type="scientific">Wuchereria bancrofti</name>
    <dbReference type="NCBI Taxonomy" id="6293"/>
    <lineage>
        <taxon>Eukaryota</taxon>
        <taxon>Metazoa</taxon>
        <taxon>Ecdysozoa</taxon>
        <taxon>Nematoda</taxon>
        <taxon>Chromadorea</taxon>
        <taxon>Rhabditida</taxon>
        <taxon>Spirurina</taxon>
        <taxon>Spiruromorpha</taxon>
        <taxon>Filarioidea</taxon>
        <taxon>Onchocercidae</taxon>
        <taxon>Wuchereria</taxon>
    </lineage>
</organism>
<keyword evidence="1" id="KW-0812">Transmembrane</keyword>
<evidence type="ECO:0000256" key="1">
    <source>
        <dbReference type="SAM" id="Phobius"/>
    </source>
</evidence>
<sequence>MCYSAYCLTISNKSWFRNISHRNLFVYAGLISFLVFIISQIDSKFILYISGSTDVPVVETTPKFIQSLCYHLLLTSICSG</sequence>
<accession>A0A1I8E8N2</accession>
<keyword evidence="1" id="KW-1133">Transmembrane helix</keyword>
<feature type="transmembrane region" description="Helical" evidence="1">
    <location>
        <begin position="24"/>
        <end position="41"/>
    </location>
</feature>
<name>A0A1I8E8N2_WUCBA</name>